<feature type="domain" description="Right handed beta helix" evidence="2">
    <location>
        <begin position="142"/>
        <end position="258"/>
    </location>
</feature>
<dbReference type="InterPro" id="IPR011050">
    <property type="entry name" value="Pectin_lyase_fold/virulence"/>
</dbReference>
<dbReference type="SMART" id="SM00710">
    <property type="entry name" value="PbH1"/>
    <property type="match status" value="8"/>
</dbReference>
<dbReference type="InterPro" id="IPR039448">
    <property type="entry name" value="Beta_helix"/>
</dbReference>
<evidence type="ECO:0000259" key="2">
    <source>
        <dbReference type="Pfam" id="PF13229"/>
    </source>
</evidence>
<feature type="signal peptide" evidence="1">
    <location>
        <begin position="1"/>
        <end position="24"/>
    </location>
</feature>
<dbReference type="Pfam" id="PF13229">
    <property type="entry name" value="Beta_helix"/>
    <property type="match status" value="1"/>
</dbReference>
<dbReference type="EMBL" id="SJPJ01000001">
    <property type="protein sequence ID" value="TWT78718.1"/>
    <property type="molecule type" value="Genomic_DNA"/>
</dbReference>
<dbReference type="PANTHER" id="PTHR36453">
    <property type="entry name" value="SECRETED PROTEIN-RELATED"/>
    <property type="match status" value="1"/>
</dbReference>
<evidence type="ECO:0000313" key="4">
    <source>
        <dbReference type="Proteomes" id="UP000315010"/>
    </source>
</evidence>
<feature type="chain" id="PRO_5022701015" description="Right handed beta helix domain-containing protein" evidence="1">
    <location>
        <begin position="25"/>
        <end position="445"/>
    </location>
</feature>
<dbReference type="AlphaFoldDB" id="A0A5C5YUP4"/>
<dbReference type="PANTHER" id="PTHR36453:SF1">
    <property type="entry name" value="RIGHT HANDED BETA HELIX DOMAIN-CONTAINING PROTEIN"/>
    <property type="match status" value="1"/>
</dbReference>
<gene>
    <name evidence="3" type="ORF">CA13_01150</name>
</gene>
<accession>A0A5C5YUP4</accession>
<evidence type="ECO:0000256" key="1">
    <source>
        <dbReference type="SAM" id="SignalP"/>
    </source>
</evidence>
<keyword evidence="4" id="KW-1185">Reference proteome</keyword>
<keyword evidence="1" id="KW-0732">Signal</keyword>
<evidence type="ECO:0000313" key="3">
    <source>
        <dbReference type="EMBL" id="TWT78718.1"/>
    </source>
</evidence>
<reference evidence="3 4" key="1">
    <citation type="submission" date="2019-02" db="EMBL/GenBank/DDBJ databases">
        <title>Deep-cultivation of Planctomycetes and their phenomic and genomic characterization uncovers novel biology.</title>
        <authorList>
            <person name="Wiegand S."/>
            <person name="Jogler M."/>
            <person name="Boedeker C."/>
            <person name="Pinto D."/>
            <person name="Vollmers J."/>
            <person name="Rivas-Marin E."/>
            <person name="Kohn T."/>
            <person name="Peeters S.H."/>
            <person name="Heuer A."/>
            <person name="Rast P."/>
            <person name="Oberbeckmann S."/>
            <person name="Bunk B."/>
            <person name="Jeske O."/>
            <person name="Meyerdierks A."/>
            <person name="Storesund J.E."/>
            <person name="Kallscheuer N."/>
            <person name="Luecker S."/>
            <person name="Lage O.M."/>
            <person name="Pohl T."/>
            <person name="Merkel B.J."/>
            <person name="Hornburger P."/>
            <person name="Mueller R.-W."/>
            <person name="Bruemmer F."/>
            <person name="Labrenz M."/>
            <person name="Spormann A.M."/>
            <person name="Op Den Camp H."/>
            <person name="Overmann J."/>
            <person name="Amann R."/>
            <person name="Jetten M.S.M."/>
            <person name="Mascher T."/>
            <person name="Medema M.H."/>
            <person name="Devos D.P."/>
            <person name="Kaster A.-K."/>
            <person name="Ovreas L."/>
            <person name="Rohde M."/>
            <person name="Galperin M.Y."/>
            <person name="Jogler C."/>
        </authorList>
    </citation>
    <scope>NUCLEOTIDE SEQUENCE [LARGE SCALE GENOMIC DNA]</scope>
    <source>
        <strain evidence="3 4">CA13</strain>
    </source>
</reference>
<comment type="caution">
    <text evidence="3">The sequence shown here is derived from an EMBL/GenBank/DDBJ whole genome shotgun (WGS) entry which is preliminary data.</text>
</comment>
<proteinExistence type="predicted"/>
<protein>
    <recommendedName>
        <fullName evidence="2">Right handed beta helix domain-containing protein</fullName>
    </recommendedName>
</protein>
<organism evidence="3 4">
    <name type="scientific">Novipirellula herctigrandis</name>
    <dbReference type="NCBI Taxonomy" id="2527986"/>
    <lineage>
        <taxon>Bacteria</taxon>
        <taxon>Pseudomonadati</taxon>
        <taxon>Planctomycetota</taxon>
        <taxon>Planctomycetia</taxon>
        <taxon>Pirellulales</taxon>
        <taxon>Pirellulaceae</taxon>
        <taxon>Novipirellula</taxon>
    </lineage>
</organism>
<dbReference type="Proteomes" id="UP000315010">
    <property type="component" value="Unassembled WGS sequence"/>
</dbReference>
<name>A0A5C5YUP4_9BACT</name>
<dbReference type="OrthoDB" id="9791852at2"/>
<dbReference type="InterPro" id="IPR006626">
    <property type="entry name" value="PbH1"/>
</dbReference>
<dbReference type="InterPro" id="IPR012334">
    <property type="entry name" value="Pectin_lyas_fold"/>
</dbReference>
<sequence length="445" mass="48812" precursor="true">MKMFNKRFMLIVLCTMSLSFPFHAVAKEWHVVSTSKIPGDGTDVAPFTTLVMARDAIRNHRTSLQTDDPTTVWLHGGTYVLRETFLLNRQDSGTENAKVIWKAVPGETVSIVGDGVEALVAVYDASHITLSGWNFRQASEQAIEVAHGDAINIHNVTVQRIGHTGIHLFGGRNCTVTGCVVEDCSSIGIRVEAGSRESLTSCNHLIENNTVTRCGDSVTPFAAAMHIVGVGCKVQNNSISDCDSCGIRIDGNNHAVYENQMVRVCLKNRDTGAIYLGQDWTERGNVIESNRIAHVGSEKQRDVIAIYLDDFASGNIIRNNNLSDAGLAIAIGGGEANQIESNVIKDCLVGIQLDNRGQTWLSSAVKSGGFARLAIDRLKPFWDVYLEHYPELNDAEQLTHLQSRDNVLRNNVFQRCTAIVMDSKKTERMNSVIATQAGVDRLVDK</sequence>
<dbReference type="SUPFAM" id="SSF51126">
    <property type="entry name" value="Pectin lyase-like"/>
    <property type="match status" value="1"/>
</dbReference>
<dbReference type="Gene3D" id="2.160.20.10">
    <property type="entry name" value="Single-stranded right-handed beta-helix, Pectin lyase-like"/>
    <property type="match status" value="1"/>
</dbReference>